<name>A0ABU9BUM3_9BURK</name>
<comment type="caution">
    <text evidence="1">The sequence shown here is derived from an EMBL/GenBank/DDBJ whole genome shotgun (WGS) entry which is preliminary data.</text>
</comment>
<sequence length="268" mass="28460">MRSTYPTYEDASTPADQADGLRRLFASGRRQRLVPVAFNAHVDCTPILLERLAGAFTELGAHTLVVDAADSAPRANAMAEVDLAAAIETLGPNMSYLAARGLPLRHVNSRGSCEAWLNAVEQAAPQADVVLLHANARDLVRLLGRREVRTVLTTTLDPASLTDAYTSMKLLAQRSGLMTFDLLTGMAGAPRAAQRIAERLADTADSFLGTVVREAVWLDKREPATSPATPALARLAANQLLDPEAPDTGFGLAPLTLGSAGAHDPQAF</sequence>
<keyword evidence="1" id="KW-0966">Cell projection</keyword>
<evidence type="ECO:0000313" key="1">
    <source>
        <dbReference type="EMBL" id="MEK8032580.1"/>
    </source>
</evidence>
<evidence type="ECO:0000313" key="2">
    <source>
        <dbReference type="Proteomes" id="UP001371218"/>
    </source>
</evidence>
<dbReference type="Gene3D" id="3.40.50.300">
    <property type="entry name" value="P-loop containing nucleotide triphosphate hydrolases"/>
    <property type="match status" value="1"/>
</dbReference>
<dbReference type="EMBL" id="JBBUTG010000011">
    <property type="protein sequence ID" value="MEK8032580.1"/>
    <property type="molecule type" value="Genomic_DNA"/>
</dbReference>
<reference evidence="1 2" key="1">
    <citation type="submission" date="2024-04" db="EMBL/GenBank/DDBJ databases">
        <title>Novel species of the genus Ideonella isolated from streams.</title>
        <authorList>
            <person name="Lu H."/>
        </authorList>
    </citation>
    <scope>NUCLEOTIDE SEQUENCE [LARGE SCALE GENOMIC DNA]</scope>
    <source>
        <strain evidence="1 2">DXS29W</strain>
    </source>
</reference>
<dbReference type="Proteomes" id="UP001371218">
    <property type="component" value="Unassembled WGS sequence"/>
</dbReference>
<gene>
    <name evidence="1" type="ORF">AACH06_17300</name>
</gene>
<dbReference type="RefSeq" id="WP_341427003.1">
    <property type="nucleotide sequence ID" value="NZ_JBBUTG010000011.1"/>
</dbReference>
<accession>A0ABU9BUM3</accession>
<keyword evidence="1" id="KW-0969">Cilium</keyword>
<protein>
    <submittedName>
        <fullName evidence="1">Flagellar biosynthesis protein</fullName>
    </submittedName>
</protein>
<dbReference type="InterPro" id="IPR027417">
    <property type="entry name" value="P-loop_NTPase"/>
</dbReference>
<proteinExistence type="predicted"/>
<keyword evidence="2" id="KW-1185">Reference proteome</keyword>
<organism evidence="1 2">
    <name type="scientific">Ideonella lacteola</name>
    <dbReference type="NCBI Taxonomy" id="2984193"/>
    <lineage>
        <taxon>Bacteria</taxon>
        <taxon>Pseudomonadati</taxon>
        <taxon>Pseudomonadota</taxon>
        <taxon>Betaproteobacteria</taxon>
        <taxon>Burkholderiales</taxon>
        <taxon>Sphaerotilaceae</taxon>
        <taxon>Ideonella</taxon>
    </lineage>
</organism>
<keyword evidence="1" id="KW-0282">Flagellum</keyword>